<evidence type="ECO:0000256" key="1">
    <source>
        <dbReference type="ARBA" id="ARBA00006174"/>
    </source>
</evidence>
<accession>A0A1V6STJ4</accession>
<sequence length="455" mass="49166">MATQKLATWSTNLDYASLPKEVIDAAIRSFYNWAGCTVGGSNHPATTKARTALARFTGPSTSRLLGSNGVDLDAMNAALLNGIASHVHDYDDTHLDTIIHPTGPVASALLAMTESLDRSVSGKEFILALIVGIEAECKLGLAVWPKHYDVGWHITSSTGSIGAAIAVAKLLKLSSTQTAHAIGLAATQVTGLREMFGSDAKSFHPGRAAQNGLLAAILASEDYTSSVEALEAKRGWANVVSSEQHLDEQMTTLPPSGRWEILRNSFKPFPCGIVVHPVIDGSIFLHGQLQSNGIQLEDIREVEVTVHPLVLELTGKKTPTNGLEAKFSVYHGAAVGLLYGKATPAQYEDTVVTDERVVELRNRVKATVDEKLRADEAVVTIRVPIGGEGDDYSITEIHVDHAVSSRERPMSDSQLMDKFKDQCGSILGLERTDCASQWCWELESQVDVRQIKTLF</sequence>
<dbReference type="SUPFAM" id="SSF103378">
    <property type="entry name" value="2-methylcitrate dehydratase PrpD"/>
    <property type="match status" value="1"/>
</dbReference>
<dbReference type="InterPro" id="IPR042183">
    <property type="entry name" value="MmgE/PrpD_sf_1"/>
</dbReference>
<evidence type="ECO:0008006" key="6">
    <source>
        <dbReference type="Google" id="ProtNLM"/>
    </source>
</evidence>
<evidence type="ECO:0000313" key="5">
    <source>
        <dbReference type="Proteomes" id="UP000191285"/>
    </source>
</evidence>
<proteinExistence type="inferred from homology"/>
<dbReference type="PANTHER" id="PTHR16943">
    <property type="entry name" value="2-METHYLCITRATE DEHYDRATASE-RELATED"/>
    <property type="match status" value="1"/>
</dbReference>
<dbReference type="GO" id="GO:0016829">
    <property type="term" value="F:lyase activity"/>
    <property type="evidence" value="ECO:0007669"/>
    <property type="project" value="InterPro"/>
</dbReference>
<reference evidence="5" key="1">
    <citation type="journal article" date="2017" name="Nat. Microbiol.">
        <title>Global analysis of biosynthetic gene clusters reveals vast potential of secondary metabolite production in Penicillium species.</title>
        <authorList>
            <person name="Nielsen J.C."/>
            <person name="Grijseels S."/>
            <person name="Prigent S."/>
            <person name="Ji B."/>
            <person name="Dainat J."/>
            <person name="Nielsen K.F."/>
            <person name="Frisvad J.C."/>
            <person name="Workman M."/>
            <person name="Nielsen J."/>
        </authorList>
    </citation>
    <scope>NUCLEOTIDE SEQUENCE [LARGE SCALE GENOMIC DNA]</scope>
    <source>
        <strain evidence="5">IBT 24891</strain>
    </source>
</reference>
<gene>
    <name evidence="4" type="ORF">PENSTE_c022G05332</name>
</gene>
<protein>
    <recommendedName>
        <fullName evidence="6">MmgE/PrpD family protein</fullName>
    </recommendedName>
</protein>
<feature type="domain" description="MmgE/PrpD C-terminal" evidence="3">
    <location>
        <begin position="269"/>
        <end position="441"/>
    </location>
</feature>
<evidence type="ECO:0000259" key="2">
    <source>
        <dbReference type="Pfam" id="PF03972"/>
    </source>
</evidence>
<comment type="caution">
    <text evidence="4">The sequence shown here is derived from an EMBL/GenBank/DDBJ whole genome shotgun (WGS) entry which is preliminary data.</text>
</comment>
<evidence type="ECO:0000313" key="4">
    <source>
        <dbReference type="EMBL" id="OQE16979.1"/>
    </source>
</evidence>
<dbReference type="Gene3D" id="3.30.1330.120">
    <property type="entry name" value="2-methylcitrate dehydratase PrpD"/>
    <property type="match status" value="1"/>
</dbReference>
<dbReference type="EMBL" id="MLKD01000022">
    <property type="protein sequence ID" value="OQE16979.1"/>
    <property type="molecule type" value="Genomic_DNA"/>
</dbReference>
<dbReference type="InterPro" id="IPR045336">
    <property type="entry name" value="MmgE_PrpD_N"/>
</dbReference>
<dbReference type="InterPro" id="IPR036148">
    <property type="entry name" value="MmgE/PrpD_sf"/>
</dbReference>
<dbReference type="InterPro" id="IPR045337">
    <property type="entry name" value="MmgE_PrpD_C"/>
</dbReference>
<organism evidence="4 5">
    <name type="scientific">Penicillium steckii</name>
    <dbReference type="NCBI Taxonomy" id="303698"/>
    <lineage>
        <taxon>Eukaryota</taxon>
        <taxon>Fungi</taxon>
        <taxon>Dikarya</taxon>
        <taxon>Ascomycota</taxon>
        <taxon>Pezizomycotina</taxon>
        <taxon>Eurotiomycetes</taxon>
        <taxon>Eurotiomycetidae</taxon>
        <taxon>Eurotiales</taxon>
        <taxon>Aspergillaceae</taxon>
        <taxon>Penicillium</taxon>
    </lineage>
</organism>
<feature type="domain" description="MmgE/PrpD N-terminal" evidence="2">
    <location>
        <begin position="4"/>
        <end position="248"/>
    </location>
</feature>
<dbReference type="Gene3D" id="1.10.4100.10">
    <property type="entry name" value="2-methylcitrate dehydratase PrpD"/>
    <property type="match status" value="1"/>
</dbReference>
<dbReference type="PANTHER" id="PTHR16943:SF8">
    <property type="entry name" value="2-METHYLCITRATE DEHYDRATASE"/>
    <property type="match status" value="1"/>
</dbReference>
<comment type="similarity">
    <text evidence="1">Belongs to the PrpD family.</text>
</comment>
<keyword evidence="5" id="KW-1185">Reference proteome</keyword>
<evidence type="ECO:0000259" key="3">
    <source>
        <dbReference type="Pfam" id="PF19305"/>
    </source>
</evidence>
<name>A0A1V6STJ4_9EURO</name>
<dbReference type="InterPro" id="IPR042188">
    <property type="entry name" value="MmgE/PrpD_sf_2"/>
</dbReference>
<dbReference type="Pfam" id="PF03972">
    <property type="entry name" value="MmgE_PrpD_N"/>
    <property type="match status" value="1"/>
</dbReference>
<dbReference type="Proteomes" id="UP000191285">
    <property type="component" value="Unassembled WGS sequence"/>
</dbReference>
<dbReference type="OrthoDB" id="10267976at2759"/>
<dbReference type="Pfam" id="PF19305">
    <property type="entry name" value="MmgE_PrpD_C"/>
    <property type="match status" value="1"/>
</dbReference>
<dbReference type="STRING" id="303698.A0A1V6STJ4"/>
<dbReference type="AlphaFoldDB" id="A0A1V6STJ4"/>
<dbReference type="InterPro" id="IPR005656">
    <property type="entry name" value="MmgE_PrpD"/>
</dbReference>